<sequence>MTAKWEKLEGNQGVLTIEVEAAKVDDALDQAFKKVVGKVNVPGFRKGKVPRAMFEQRFGVESLYQDALDILLPNAYGAAIQETNIEPVDRPDIDVEQMGKGQNLIFKATVTVKPEVQLGEYKGLEVEELETTVTDEDVELELKQLQEKHAELIVVEEGTIENGDTAIIDFEGFVDGTPFEGGKGENYSLEIGSGSFIPGFEEQLVGVKTGEEKEVGVSFPEEYHAADLAGKPAVFKCKVHDIKRKQLPELNDEFAKDVNEEVETLEALKNNIKEKMIQDKETEANHQKRDSLVEKAAENATIDIPEAMITTEVDRMLEEFGQRLQAQGMNLDLYYQFSGTDENGMREQFKADAEKRVRINLTLEAIAQAENLEVSDEEVEAELEKMSELYKRSVDELKQILAMQGGITAMKGDLKVRKAVDLLVENSKVVA</sequence>
<keyword evidence="15" id="KW-0175">Coiled coil</keyword>
<proteinExistence type="inferred from homology"/>
<comment type="catalytic activity">
    <reaction evidence="1 12 13">
        <text>[protein]-peptidylproline (omega=180) = [protein]-peptidylproline (omega=0)</text>
        <dbReference type="Rhea" id="RHEA:16237"/>
        <dbReference type="Rhea" id="RHEA-COMP:10747"/>
        <dbReference type="Rhea" id="RHEA-COMP:10748"/>
        <dbReference type="ChEBI" id="CHEBI:83833"/>
        <dbReference type="ChEBI" id="CHEBI:83834"/>
        <dbReference type="EC" id="5.2.1.8"/>
    </reaction>
</comment>
<gene>
    <name evidence="12" type="primary">tig</name>
    <name evidence="17" type="ORF">BKP37_18890</name>
</gene>
<dbReference type="GO" id="GO:0015031">
    <property type="term" value="P:protein transport"/>
    <property type="evidence" value="ECO:0007669"/>
    <property type="project" value="UniProtKB-UniRule"/>
</dbReference>
<dbReference type="InterPro" id="IPR046357">
    <property type="entry name" value="PPIase_dom_sf"/>
</dbReference>
<dbReference type="GO" id="GO:0043022">
    <property type="term" value="F:ribosome binding"/>
    <property type="evidence" value="ECO:0007669"/>
    <property type="project" value="TreeGrafter"/>
</dbReference>
<comment type="caution">
    <text evidence="17">The sequence shown here is derived from an EMBL/GenBank/DDBJ whole genome shotgun (WGS) entry which is preliminary data.</text>
</comment>
<dbReference type="RefSeq" id="WP_071311171.1">
    <property type="nucleotide sequence ID" value="NZ_MLQR01000050.1"/>
</dbReference>
<protein>
    <recommendedName>
        <fullName evidence="4 12">Trigger factor</fullName>
        <shortName evidence="12">TF</shortName>
        <ecNumber evidence="3 12">5.2.1.8</ecNumber>
    </recommendedName>
    <alternativeName>
        <fullName evidence="11 12">PPIase</fullName>
    </alternativeName>
</protein>
<dbReference type="Gene3D" id="3.30.70.1050">
    <property type="entry name" value="Trigger factor ribosome-binding domain"/>
    <property type="match status" value="1"/>
</dbReference>
<evidence type="ECO:0000313" key="18">
    <source>
        <dbReference type="Proteomes" id="UP000179524"/>
    </source>
</evidence>
<dbReference type="GO" id="GO:0005737">
    <property type="term" value="C:cytoplasm"/>
    <property type="evidence" value="ECO:0007669"/>
    <property type="project" value="UniProtKB-SubCell"/>
</dbReference>
<evidence type="ECO:0000256" key="14">
    <source>
        <dbReference type="RuleBase" id="RU003914"/>
    </source>
</evidence>
<evidence type="ECO:0000256" key="2">
    <source>
        <dbReference type="ARBA" id="ARBA00005464"/>
    </source>
</evidence>
<dbReference type="EC" id="5.2.1.8" evidence="3 12"/>
<evidence type="ECO:0000313" key="17">
    <source>
        <dbReference type="EMBL" id="OIJ10599.1"/>
    </source>
</evidence>
<dbReference type="PANTHER" id="PTHR30560">
    <property type="entry name" value="TRIGGER FACTOR CHAPERONE AND PEPTIDYL-PROLYL CIS/TRANS ISOMERASE"/>
    <property type="match status" value="1"/>
</dbReference>
<evidence type="ECO:0000256" key="13">
    <source>
        <dbReference type="PROSITE-ProRule" id="PRU00277"/>
    </source>
</evidence>
<keyword evidence="9 12" id="KW-0131">Cell cycle</keyword>
<keyword evidence="6 12" id="KW-0697">Rotamase</keyword>
<dbReference type="EMBL" id="MLQR01000050">
    <property type="protein sequence ID" value="OIJ10599.1"/>
    <property type="molecule type" value="Genomic_DNA"/>
</dbReference>
<dbReference type="NCBIfam" id="TIGR00115">
    <property type="entry name" value="tig"/>
    <property type="match status" value="1"/>
</dbReference>
<dbReference type="InterPro" id="IPR037041">
    <property type="entry name" value="Trigger_fac_C_sf"/>
</dbReference>
<keyword evidence="8 12" id="KW-0413">Isomerase</keyword>
<dbReference type="GO" id="GO:0043335">
    <property type="term" value="P:protein unfolding"/>
    <property type="evidence" value="ECO:0007669"/>
    <property type="project" value="TreeGrafter"/>
</dbReference>
<dbReference type="InterPro" id="IPR008881">
    <property type="entry name" value="Trigger_fac_ribosome-bd_bac"/>
</dbReference>
<dbReference type="PIRSF" id="PIRSF003095">
    <property type="entry name" value="Trigger_factor"/>
    <property type="match status" value="1"/>
</dbReference>
<reference evidence="17 18" key="1">
    <citation type="submission" date="2016-10" db="EMBL/GenBank/DDBJ databases">
        <title>Draft genome sequences of four alkaliphilic bacteria belonging to the Anaerobacillus genus.</title>
        <authorList>
            <person name="Bassil N.M."/>
            <person name="Lloyd J.R."/>
        </authorList>
    </citation>
    <scope>NUCLEOTIDE SEQUENCE [LARGE SCALE GENOMIC DNA]</scope>
    <source>
        <strain evidence="17 18">DSM 18345</strain>
    </source>
</reference>
<dbReference type="InterPro" id="IPR005215">
    <property type="entry name" value="Trig_fac"/>
</dbReference>
<evidence type="ECO:0000256" key="12">
    <source>
        <dbReference type="HAMAP-Rule" id="MF_00303"/>
    </source>
</evidence>
<dbReference type="InterPro" id="IPR001179">
    <property type="entry name" value="PPIase_FKBP_dom"/>
</dbReference>
<dbReference type="PROSITE" id="PS50059">
    <property type="entry name" value="FKBP_PPIASE"/>
    <property type="match status" value="1"/>
</dbReference>
<dbReference type="Gene3D" id="1.10.3120.10">
    <property type="entry name" value="Trigger factor, C-terminal domain"/>
    <property type="match status" value="1"/>
</dbReference>
<evidence type="ECO:0000256" key="7">
    <source>
        <dbReference type="ARBA" id="ARBA00023186"/>
    </source>
</evidence>
<dbReference type="SUPFAM" id="SSF109998">
    <property type="entry name" value="Triger factor/SurA peptide-binding domain-like"/>
    <property type="match status" value="1"/>
</dbReference>
<name>A0A1S2LDM0_9BACI</name>
<dbReference type="InterPro" id="IPR027304">
    <property type="entry name" value="Trigger_fact/SurA_dom_sf"/>
</dbReference>
<comment type="domain">
    <text evidence="12">Consists of 3 domains; the N-terminus binds the ribosome, the middle domain has PPIase activity, while the C-terminus has intrinsic chaperone activity on its own.</text>
</comment>
<keyword evidence="18" id="KW-1185">Reference proteome</keyword>
<evidence type="ECO:0000259" key="16">
    <source>
        <dbReference type="PROSITE" id="PS50059"/>
    </source>
</evidence>
<dbReference type="FunFam" id="3.10.50.40:FF:000001">
    <property type="entry name" value="Trigger factor"/>
    <property type="match status" value="1"/>
</dbReference>
<dbReference type="GO" id="GO:0003755">
    <property type="term" value="F:peptidyl-prolyl cis-trans isomerase activity"/>
    <property type="evidence" value="ECO:0007669"/>
    <property type="project" value="UniProtKB-UniRule"/>
</dbReference>
<dbReference type="Pfam" id="PF05697">
    <property type="entry name" value="Trigger_N"/>
    <property type="match status" value="1"/>
</dbReference>
<comment type="function">
    <text evidence="10 12">Involved in protein export. Acts as a chaperone by maintaining the newly synthesized protein in an open conformation. Functions as a peptidyl-prolyl cis-trans isomerase.</text>
</comment>
<dbReference type="PANTHER" id="PTHR30560:SF3">
    <property type="entry name" value="TRIGGER FACTOR-LIKE PROTEIN TIG, CHLOROPLASTIC"/>
    <property type="match status" value="1"/>
</dbReference>
<evidence type="ECO:0000256" key="4">
    <source>
        <dbReference type="ARBA" id="ARBA00016902"/>
    </source>
</evidence>
<dbReference type="GO" id="GO:0051083">
    <property type="term" value="P:'de novo' cotranslational protein folding"/>
    <property type="evidence" value="ECO:0007669"/>
    <property type="project" value="TreeGrafter"/>
</dbReference>
<evidence type="ECO:0000256" key="5">
    <source>
        <dbReference type="ARBA" id="ARBA00022618"/>
    </source>
</evidence>
<evidence type="ECO:0000256" key="11">
    <source>
        <dbReference type="ARBA" id="ARBA00029986"/>
    </source>
</evidence>
<dbReference type="OrthoDB" id="9767721at2"/>
<evidence type="ECO:0000256" key="10">
    <source>
        <dbReference type="ARBA" id="ARBA00024849"/>
    </source>
</evidence>
<dbReference type="InterPro" id="IPR036611">
    <property type="entry name" value="Trigger_fac_ribosome-bd_sf"/>
</dbReference>
<comment type="similarity">
    <text evidence="2 12 14">Belongs to the FKBP-type PPIase family. Tig subfamily.</text>
</comment>
<evidence type="ECO:0000256" key="1">
    <source>
        <dbReference type="ARBA" id="ARBA00000971"/>
    </source>
</evidence>
<keyword evidence="5 12" id="KW-0132">Cell division</keyword>
<dbReference type="GO" id="GO:0044183">
    <property type="term" value="F:protein folding chaperone"/>
    <property type="evidence" value="ECO:0007669"/>
    <property type="project" value="TreeGrafter"/>
</dbReference>
<comment type="subcellular location">
    <subcellularLocation>
        <location evidence="12">Cytoplasm</location>
    </subcellularLocation>
    <text evidence="12">About half TF is bound to the ribosome near the polypeptide exit tunnel while the other half is free in the cytoplasm.</text>
</comment>
<accession>A0A1S2LDM0</accession>
<evidence type="ECO:0000256" key="15">
    <source>
        <dbReference type="SAM" id="Coils"/>
    </source>
</evidence>
<evidence type="ECO:0000256" key="9">
    <source>
        <dbReference type="ARBA" id="ARBA00023306"/>
    </source>
</evidence>
<dbReference type="HAMAP" id="MF_00303">
    <property type="entry name" value="Trigger_factor_Tig"/>
    <property type="match status" value="1"/>
</dbReference>
<dbReference type="AlphaFoldDB" id="A0A1S2LDM0"/>
<dbReference type="InterPro" id="IPR008880">
    <property type="entry name" value="Trigger_fac_C"/>
</dbReference>
<dbReference type="Pfam" id="PF05698">
    <property type="entry name" value="Trigger_C"/>
    <property type="match status" value="1"/>
</dbReference>
<dbReference type="SUPFAM" id="SSF54534">
    <property type="entry name" value="FKBP-like"/>
    <property type="match status" value="1"/>
</dbReference>
<keyword evidence="7 12" id="KW-0143">Chaperone</keyword>
<dbReference type="SUPFAM" id="SSF102735">
    <property type="entry name" value="Trigger factor ribosome-binding domain"/>
    <property type="match status" value="1"/>
</dbReference>
<dbReference type="Pfam" id="PF00254">
    <property type="entry name" value="FKBP_C"/>
    <property type="match status" value="1"/>
</dbReference>
<evidence type="ECO:0000256" key="6">
    <source>
        <dbReference type="ARBA" id="ARBA00023110"/>
    </source>
</evidence>
<feature type="coiled-coil region" evidence="15">
    <location>
        <begin position="251"/>
        <end position="285"/>
    </location>
</feature>
<dbReference type="Gene3D" id="3.10.50.40">
    <property type="match status" value="1"/>
</dbReference>
<dbReference type="Proteomes" id="UP000179524">
    <property type="component" value="Unassembled WGS sequence"/>
</dbReference>
<organism evidence="17 18">
    <name type="scientific">Anaerobacillus alkalilacustris</name>
    <dbReference type="NCBI Taxonomy" id="393763"/>
    <lineage>
        <taxon>Bacteria</taxon>
        <taxon>Bacillati</taxon>
        <taxon>Bacillota</taxon>
        <taxon>Bacilli</taxon>
        <taxon>Bacillales</taxon>
        <taxon>Bacillaceae</taxon>
        <taxon>Anaerobacillus</taxon>
    </lineage>
</organism>
<evidence type="ECO:0000256" key="8">
    <source>
        <dbReference type="ARBA" id="ARBA00023235"/>
    </source>
</evidence>
<dbReference type="GO" id="GO:0051301">
    <property type="term" value="P:cell division"/>
    <property type="evidence" value="ECO:0007669"/>
    <property type="project" value="UniProtKB-KW"/>
</dbReference>
<feature type="domain" description="PPIase FKBP-type" evidence="16">
    <location>
        <begin position="163"/>
        <end position="223"/>
    </location>
</feature>
<keyword evidence="12" id="KW-0963">Cytoplasm</keyword>
<evidence type="ECO:0000256" key="3">
    <source>
        <dbReference type="ARBA" id="ARBA00013194"/>
    </source>
</evidence>